<evidence type="ECO:0000259" key="2">
    <source>
        <dbReference type="Pfam" id="PF02481"/>
    </source>
</evidence>
<dbReference type="PANTHER" id="PTHR43022:SF1">
    <property type="entry name" value="PROTEIN SMF"/>
    <property type="match status" value="1"/>
</dbReference>
<dbReference type="Proteomes" id="UP000824179">
    <property type="component" value="Unassembled WGS sequence"/>
</dbReference>
<evidence type="ECO:0000313" key="5">
    <source>
        <dbReference type="Proteomes" id="UP000824179"/>
    </source>
</evidence>
<reference evidence="4" key="2">
    <citation type="journal article" date="2021" name="PeerJ">
        <title>Extensive microbial diversity within the chicken gut microbiome revealed by metagenomics and culture.</title>
        <authorList>
            <person name="Gilroy R."/>
            <person name="Ravi A."/>
            <person name="Getino M."/>
            <person name="Pursley I."/>
            <person name="Horton D.L."/>
            <person name="Alikhan N.F."/>
            <person name="Baker D."/>
            <person name="Gharbi K."/>
            <person name="Hall N."/>
            <person name="Watson M."/>
            <person name="Adriaenssens E.M."/>
            <person name="Foster-Nyarko E."/>
            <person name="Jarju S."/>
            <person name="Secka A."/>
            <person name="Antonio M."/>
            <person name="Oren A."/>
            <person name="Chaudhuri R.R."/>
            <person name="La Ragione R."/>
            <person name="Hildebrand F."/>
            <person name="Pallen M.J."/>
        </authorList>
    </citation>
    <scope>NUCLEOTIDE SEQUENCE</scope>
    <source>
        <strain evidence="4">ChiW25-3613</strain>
    </source>
</reference>
<comment type="similarity">
    <text evidence="1">Belongs to the DprA/Smf family.</text>
</comment>
<dbReference type="NCBIfam" id="TIGR00732">
    <property type="entry name" value="dprA"/>
    <property type="match status" value="1"/>
</dbReference>
<dbReference type="Gene3D" id="1.10.10.10">
    <property type="entry name" value="Winged helix-like DNA-binding domain superfamily/Winged helix DNA-binding domain"/>
    <property type="match status" value="1"/>
</dbReference>
<dbReference type="SUPFAM" id="SSF102405">
    <property type="entry name" value="MCP/YpsA-like"/>
    <property type="match status" value="1"/>
</dbReference>
<organism evidence="4 5">
    <name type="scientific">Candidatus Coproplasma stercoripullorum</name>
    <dbReference type="NCBI Taxonomy" id="2840751"/>
    <lineage>
        <taxon>Bacteria</taxon>
        <taxon>Bacillati</taxon>
        <taxon>Bacillota</taxon>
        <taxon>Clostridia</taxon>
        <taxon>Eubacteriales</taxon>
        <taxon>Candidatus Coproplasma</taxon>
    </lineage>
</organism>
<dbReference type="GO" id="GO:0009294">
    <property type="term" value="P:DNA-mediated transformation"/>
    <property type="evidence" value="ECO:0007669"/>
    <property type="project" value="InterPro"/>
</dbReference>
<dbReference type="Pfam" id="PF17782">
    <property type="entry name" value="WHD_DprA"/>
    <property type="match status" value="1"/>
</dbReference>
<feature type="domain" description="DprA winged helix" evidence="3">
    <location>
        <begin position="296"/>
        <end position="351"/>
    </location>
</feature>
<gene>
    <name evidence="4" type="primary">dprA</name>
    <name evidence="4" type="ORF">IAB90_00450</name>
</gene>
<evidence type="ECO:0000259" key="3">
    <source>
        <dbReference type="Pfam" id="PF17782"/>
    </source>
</evidence>
<evidence type="ECO:0000256" key="1">
    <source>
        <dbReference type="ARBA" id="ARBA00006525"/>
    </source>
</evidence>
<dbReference type="InterPro" id="IPR041614">
    <property type="entry name" value="DprA_WH"/>
</dbReference>
<protein>
    <submittedName>
        <fullName evidence="4">DNA-protecting protein DprA</fullName>
    </submittedName>
</protein>
<comment type="caution">
    <text evidence="4">The sequence shown here is derived from an EMBL/GenBank/DDBJ whole genome shotgun (WGS) entry which is preliminary data.</text>
</comment>
<dbReference type="Pfam" id="PF02481">
    <property type="entry name" value="DNA_processg_A"/>
    <property type="match status" value="1"/>
</dbReference>
<sequence>MREYSAGELDAIVLDSFEELTYKTKFEVTDGFSSSRPLKKYADFLIKTLGGSVYNKIRGLFYSEDYRKGVLLSLEKKRMECVTYFSEDYPERLRSIPAPPLVLYCRGNTSLLNTRCFGIVGSRRTLTNILKECKKISGQIAEKFTVVTGTADGADTAAAEGAVQSGNLIFVCAQGLDHIYPAGSAKLYKEAAASGLVISEQRPEVPAMGYLFPVRNRLIAALSEGVLVVSAGKKSGASITAEYAFEYGRDVFCFPYSIGVPSGVGCNRLIKKGAYLAENILDIFGAFGLDFTEKKREPLTPREEQVLSAIRENGSAHISEIASKLGCNGFELLAELSSLEVKGLICRLGGNRYASL</sequence>
<proteinExistence type="inferred from homology"/>
<feature type="domain" description="Smf/DprA SLOG" evidence="2">
    <location>
        <begin position="81"/>
        <end position="285"/>
    </location>
</feature>
<reference evidence="4" key="1">
    <citation type="submission" date="2020-10" db="EMBL/GenBank/DDBJ databases">
        <authorList>
            <person name="Gilroy R."/>
        </authorList>
    </citation>
    <scope>NUCLEOTIDE SEQUENCE</scope>
    <source>
        <strain evidence="4">ChiW25-3613</strain>
    </source>
</reference>
<accession>A0A9D1AEZ2</accession>
<dbReference type="InterPro" id="IPR057666">
    <property type="entry name" value="DrpA_SLOG"/>
</dbReference>
<dbReference type="AlphaFoldDB" id="A0A9D1AEZ2"/>
<dbReference type="InterPro" id="IPR036388">
    <property type="entry name" value="WH-like_DNA-bd_sf"/>
</dbReference>
<dbReference type="PANTHER" id="PTHR43022">
    <property type="entry name" value="PROTEIN SMF"/>
    <property type="match status" value="1"/>
</dbReference>
<dbReference type="EMBL" id="DVHB01000009">
    <property type="protein sequence ID" value="HIR38830.1"/>
    <property type="molecule type" value="Genomic_DNA"/>
</dbReference>
<dbReference type="InterPro" id="IPR003488">
    <property type="entry name" value="DprA"/>
</dbReference>
<evidence type="ECO:0000313" key="4">
    <source>
        <dbReference type="EMBL" id="HIR38830.1"/>
    </source>
</evidence>
<name>A0A9D1AEZ2_9FIRM</name>
<dbReference type="Gene3D" id="3.40.50.450">
    <property type="match status" value="1"/>
</dbReference>